<evidence type="ECO:0000256" key="3">
    <source>
        <dbReference type="ARBA" id="ARBA00023163"/>
    </source>
</evidence>
<reference evidence="6 7" key="2">
    <citation type="submission" date="2019-02" db="EMBL/GenBank/DDBJ databases">
        <title>'Lichenibacterium ramalinii' gen. nov. sp. nov., 'Lichenibacterium minor' gen. nov. sp. nov.</title>
        <authorList>
            <person name="Pankratov T."/>
        </authorList>
    </citation>
    <scope>NUCLEOTIDE SEQUENCE [LARGE SCALE GENOMIC DNA]</scope>
    <source>
        <strain evidence="6 7">RmlP001</strain>
    </source>
</reference>
<dbReference type="Gene3D" id="1.20.120.530">
    <property type="entry name" value="GntR ligand-binding domain-like"/>
    <property type="match status" value="1"/>
</dbReference>
<dbReference type="SMART" id="SM00345">
    <property type="entry name" value="HTH_GNTR"/>
    <property type="match status" value="2"/>
</dbReference>
<protein>
    <submittedName>
        <fullName evidence="6">GntR family transcriptional regulator</fullName>
    </submittedName>
</protein>
<evidence type="ECO:0000313" key="7">
    <source>
        <dbReference type="Proteomes" id="UP000289411"/>
    </source>
</evidence>
<name>A0A4Q2R740_9HYPH</name>
<dbReference type="GO" id="GO:0003700">
    <property type="term" value="F:DNA-binding transcription factor activity"/>
    <property type="evidence" value="ECO:0007669"/>
    <property type="project" value="InterPro"/>
</dbReference>
<organism evidence="6 7">
    <name type="scientific">Lichenibacterium ramalinae</name>
    <dbReference type="NCBI Taxonomy" id="2316527"/>
    <lineage>
        <taxon>Bacteria</taxon>
        <taxon>Pseudomonadati</taxon>
        <taxon>Pseudomonadota</taxon>
        <taxon>Alphaproteobacteria</taxon>
        <taxon>Hyphomicrobiales</taxon>
        <taxon>Lichenihabitantaceae</taxon>
        <taxon>Lichenibacterium</taxon>
    </lineage>
</organism>
<dbReference type="PANTHER" id="PTHR43537:SF24">
    <property type="entry name" value="GLUCONATE OPERON TRANSCRIPTIONAL REPRESSOR"/>
    <property type="match status" value="1"/>
</dbReference>
<keyword evidence="2" id="KW-0238">DNA-binding</keyword>
<dbReference type="InterPro" id="IPR036388">
    <property type="entry name" value="WH-like_DNA-bd_sf"/>
</dbReference>
<evidence type="ECO:0000256" key="2">
    <source>
        <dbReference type="ARBA" id="ARBA00023125"/>
    </source>
</evidence>
<evidence type="ECO:0000256" key="1">
    <source>
        <dbReference type="ARBA" id="ARBA00023015"/>
    </source>
</evidence>
<keyword evidence="7" id="KW-1185">Reference proteome</keyword>
<dbReference type="Gene3D" id="1.10.10.10">
    <property type="entry name" value="Winged helix-like DNA-binding domain superfamily/Winged helix DNA-binding domain"/>
    <property type="match status" value="2"/>
</dbReference>
<dbReference type="InterPro" id="IPR000524">
    <property type="entry name" value="Tscrpt_reg_HTH_GntR"/>
</dbReference>
<evidence type="ECO:0000256" key="4">
    <source>
        <dbReference type="SAM" id="MobiDB-lite"/>
    </source>
</evidence>
<feature type="compositionally biased region" description="Basic and acidic residues" evidence="4">
    <location>
        <begin position="19"/>
        <end position="34"/>
    </location>
</feature>
<reference evidence="6 7" key="1">
    <citation type="submission" date="2018-09" db="EMBL/GenBank/DDBJ databases">
        <authorList>
            <person name="Grouzdev D.S."/>
            <person name="Krutkina M.S."/>
        </authorList>
    </citation>
    <scope>NUCLEOTIDE SEQUENCE [LARGE SCALE GENOMIC DNA]</scope>
    <source>
        <strain evidence="6 7">RmlP001</strain>
    </source>
</reference>
<dbReference type="GO" id="GO:0003677">
    <property type="term" value="F:DNA binding"/>
    <property type="evidence" value="ECO:0007669"/>
    <property type="project" value="UniProtKB-KW"/>
</dbReference>
<dbReference type="Pfam" id="PF00392">
    <property type="entry name" value="GntR"/>
    <property type="match status" value="2"/>
</dbReference>
<sequence length="355" mass="38062">MVHKRHLTAPAVGNPASLRHPDSRTGERADPRLEKRHELVGRILRSNIARGHFPAGLLLKEATLATLLQTSRAPVQRALQSLEKDGLVHRSETGGMLVGPRGGGLKPIRADLRDLGLLVAEEADEALQQRGAWEGIATEVEAAVSTCLIFGEFRIVEAELAAHYGVSRTVIRDVLGRLQERGLLRKTQSSRWVAGPLTAQTIKDRYALRMILEPVALTAAGPGLDRARLLALRDRAAKSEEDGRSLSGTVSLFEDFVAFCILGTPNQILAEGIRQNLAPLSAASAALDALGLPHDEAALSGLRIAIDLLLNGSVEAAAAWWRDHLAAACGRSIAQLKIVAIIDLPASLAPYLTPV</sequence>
<accession>A0A4Q2R740</accession>
<dbReference type="SUPFAM" id="SSF46785">
    <property type="entry name" value="Winged helix' DNA-binding domain"/>
    <property type="match status" value="2"/>
</dbReference>
<dbReference type="AlphaFoldDB" id="A0A4Q2R740"/>
<keyword evidence="1" id="KW-0805">Transcription regulation</keyword>
<keyword evidence="3" id="KW-0804">Transcription</keyword>
<evidence type="ECO:0000313" key="6">
    <source>
        <dbReference type="EMBL" id="RYB01533.1"/>
    </source>
</evidence>
<feature type="region of interest" description="Disordered" evidence="4">
    <location>
        <begin position="1"/>
        <end position="34"/>
    </location>
</feature>
<dbReference type="Proteomes" id="UP000289411">
    <property type="component" value="Unassembled WGS sequence"/>
</dbReference>
<proteinExistence type="predicted"/>
<dbReference type="EMBL" id="QYBC01000036">
    <property type="protein sequence ID" value="RYB01533.1"/>
    <property type="molecule type" value="Genomic_DNA"/>
</dbReference>
<dbReference type="PANTHER" id="PTHR43537">
    <property type="entry name" value="TRANSCRIPTIONAL REGULATOR, GNTR FAMILY"/>
    <property type="match status" value="1"/>
</dbReference>
<dbReference type="InterPro" id="IPR036390">
    <property type="entry name" value="WH_DNA-bd_sf"/>
</dbReference>
<dbReference type="InterPro" id="IPR008920">
    <property type="entry name" value="TF_FadR/GntR_C"/>
</dbReference>
<feature type="domain" description="HTH gntR-type" evidence="5">
    <location>
        <begin position="34"/>
        <end position="101"/>
    </location>
</feature>
<gene>
    <name evidence="6" type="ORF">D3272_25675</name>
</gene>
<dbReference type="RefSeq" id="WP_129222096.1">
    <property type="nucleotide sequence ID" value="NZ_QYBC01000036.1"/>
</dbReference>
<comment type="caution">
    <text evidence="6">The sequence shown here is derived from an EMBL/GenBank/DDBJ whole genome shotgun (WGS) entry which is preliminary data.</text>
</comment>
<dbReference type="PROSITE" id="PS50949">
    <property type="entry name" value="HTH_GNTR"/>
    <property type="match status" value="1"/>
</dbReference>
<evidence type="ECO:0000259" key="5">
    <source>
        <dbReference type="PROSITE" id="PS50949"/>
    </source>
</evidence>
<dbReference type="OrthoDB" id="8066003at2"/>
<dbReference type="SUPFAM" id="SSF48008">
    <property type="entry name" value="GntR ligand-binding domain-like"/>
    <property type="match status" value="1"/>
</dbReference>